<reference evidence="2" key="1">
    <citation type="journal article" date="2018" name="Nat. Genet.">
        <title>Extensive intraspecific gene order and gene structural variations between Mo17 and other maize genomes.</title>
        <authorList>
            <person name="Sun S."/>
            <person name="Zhou Y."/>
            <person name="Chen J."/>
            <person name="Shi J."/>
            <person name="Zhao H."/>
            <person name="Zhao H."/>
            <person name="Song W."/>
            <person name="Zhang M."/>
            <person name="Cui Y."/>
            <person name="Dong X."/>
            <person name="Liu H."/>
            <person name="Ma X."/>
            <person name="Jiao Y."/>
            <person name="Wang B."/>
            <person name="Wei X."/>
            <person name="Stein J.C."/>
            <person name="Glaubitz J.C."/>
            <person name="Lu F."/>
            <person name="Yu G."/>
            <person name="Liang C."/>
            <person name="Fengler K."/>
            <person name="Li B."/>
            <person name="Rafalski A."/>
            <person name="Schnable P.S."/>
            <person name="Ware D.H."/>
            <person name="Buckler E.S."/>
            <person name="Lai J."/>
        </authorList>
    </citation>
    <scope>NUCLEOTIDE SEQUENCE [LARGE SCALE GENOMIC DNA]</scope>
    <source>
        <tissue evidence="2">Seedling</tissue>
    </source>
</reference>
<evidence type="ECO:0000256" key="1">
    <source>
        <dbReference type="SAM" id="MobiDB-lite"/>
    </source>
</evidence>
<protein>
    <submittedName>
        <fullName evidence="2">Uncharacterized protein</fullName>
    </submittedName>
</protein>
<gene>
    <name evidence="2" type="ORF">Zm00014a_031609</name>
</gene>
<sequence length="108" mass="11046">MEKHAASWELEFVVGAALGHGQGYTPGILTLKLDGDGEGTTRQGVDDGDGERGHEGEGGPGGGVEVPDDVLGNGGPEGQRGRARTGDVVGRGRRHAPGAGQKLQRVPR</sequence>
<accession>A0A317YEC3</accession>
<comment type="caution">
    <text evidence="2">The sequence shown here is derived from an EMBL/GenBank/DDBJ whole genome shotgun (WGS) entry which is preliminary data.</text>
</comment>
<organism evidence="2">
    <name type="scientific">Zea mays</name>
    <name type="common">Maize</name>
    <dbReference type="NCBI Taxonomy" id="4577"/>
    <lineage>
        <taxon>Eukaryota</taxon>
        <taxon>Viridiplantae</taxon>
        <taxon>Streptophyta</taxon>
        <taxon>Embryophyta</taxon>
        <taxon>Tracheophyta</taxon>
        <taxon>Spermatophyta</taxon>
        <taxon>Magnoliopsida</taxon>
        <taxon>Liliopsida</taxon>
        <taxon>Poales</taxon>
        <taxon>Poaceae</taxon>
        <taxon>PACMAD clade</taxon>
        <taxon>Panicoideae</taxon>
        <taxon>Andropogonodae</taxon>
        <taxon>Andropogoneae</taxon>
        <taxon>Tripsacinae</taxon>
        <taxon>Zea</taxon>
    </lineage>
</organism>
<dbReference type="Proteomes" id="UP000251960">
    <property type="component" value="Chromosome 1"/>
</dbReference>
<name>A0A317YEC3_MAIZE</name>
<proteinExistence type="predicted"/>
<dbReference type="EMBL" id="NCVQ01000001">
    <property type="protein sequence ID" value="PWZ56456.1"/>
    <property type="molecule type" value="Genomic_DNA"/>
</dbReference>
<evidence type="ECO:0000313" key="2">
    <source>
        <dbReference type="EMBL" id="PWZ56456.1"/>
    </source>
</evidence>
<feature type="region of interest" description="Disordered" evidence="1">
    <location>
        <begin position="33"/>
        <end position="108"/>
    </location>
</feature>
<dbReference type="AlphaFoldDB" id="A0A317YEC3"/>